<reference evidence="2 3" key="1">
    <citation type="journal article" date="2024" name="Nat. Commun.">
        <title>Phylogenomics reveals the evolutionary origins of lichenization in chlorophyte algae.</title>
        <authorList>
            <person name="Puginier C."/>
            <person name="Libourel C."/>
            <person name="Otte J."/>
            <person name="Skaloud P."/>
            <person name="Haon M."/>
            <person name="Grisel S."/>
            <person name="Petersen M."/>
            <person name="Berrin J.G."/>
            <person name="Delaux P.M."/>
            <person name="Dal Grande F."/>
            <person name="Keller J."/>
        </authorList>
    </citation>
    <scope>NUCLEOTIDE SEQUENCE [LARGE SCALE GENOMIC DNA]</scope>
    <source>
        <strain evidence="2 3">SAG 2145</strain>
    </source>
</reference>
<proteinExistence type="predicted"/>
<gene>
    <name evidence="2" type="ORF">WJX74_006993</name>
</gene>
<name>A0AAW1SE94_9CHLO</name>
<evidence type="ECO:0000313" key="3">
    <source>
        <dbReference type="Proteomes" id="UP001438707"/>
    </source>
</evidence>
<feature type="region of interest" description="Disordered" evidence="1">
    <location>
        <begin position="1"/>
        <end position="71"/>
    </location>
</feature>
<comment type="caution">
    <text evidence="2">The sequence shown here is derived from an EMBL/GenBank/DDBJ whole genome shotgun (WGS) entry which is preliminary data.</text>
</comment>
<organism evidence="2 3">
    <name type="scientific">Apatococcus lobatus</name>
    <dbReference type="NCBI Taxonomy" id="904363"/>
    <lineage>
        <taxon>Eukaryota</taxon>
        <taxon>Viridiplantae</taxon>
        <taxon>Chlorophyta</taxon>
        <taxon>core chlorophytes</taxon>
        <taxon>Trebouxiophyceae</taxon>
        <taxon>Chlorellales</taxon>
        <taxon>Chlorellaceae</taxon>
        <taxon>Apatococcus</taxon>
    </lineage>
</organism>
<evidence type="ECO:0000256" key="1">
    <source>
        <dbReference type="SAM" id="MobiDB-lite"/>
    </source>
</evidence>
<protein>
    <submittedName>
        <fullName evidence="2">Uncharacterized protein</fullName>
    </submittedName>
</protein>
<evidence type="ECO:0000313" key="2">
    <source>
        <dbReference type="EMBL" id="KAK9844800.1"/>
    </source>
</evidence>
<dbReference type="Proteomes" id="UP001438707">
    <property type="component" value="Unassembled WGS sequence"/>
</dbReference>
<dbReference type="EMBL" id="JALJOS010000001">
    <property type="protein sequence ID" value="KAK9844800.1"/>
    <property type="molecule type" value="Genomic_DNA"/>
</dbReference>
<keyword evidence="3" id="KW-1185">Reference proteome</keyword>
<accession>A0AAW1SE94</accession>
<dbReference type="AlphaFoldDB" id="A0AAW1SE94"/>
<sequence>MAAPQKSFKTDGRSSSPFALRASACQSPHNLPDIDDSAHSAPTSPNTTINHTTSPESQLSSPSAAADETDSLRKELSSAQQLAHHDYQSRVLSDERDRLLELTLAAADNNVMSAGEGEPCKEWAGELAEHFLQNLEESQRQMGSTSWEFLASPALQLDMADAVRAGLDMEQCQPGSPEHADKGRLVASLMKKTIRRKLLAVHDDKAALLRHQSSLPDKRHLLL</sequence>
<feature type="compositionally biased region" description="Polar residues" evidence="1">
    <location>
        <begin position="40"/>
        <end position="63"/>
    </location>
</feature>